<gene>
    <name evidence="4" type="ORF">GNQ08_08515</name>
</gene>
<reference evidence="4 5" key="1">
    <citation type="submission" date="2019-11" db="EMBL/GenBank/DDBJ databases">
        <title>Draft genome sequences of five Paenibacillus species of dairy origin.</title>
        <authorList>
            <person name="Olajide A.M."/>
            <person name="Chen S."/>
            <person name="Lapointe G."/>
        </authorList>
    </citation>
    <scope>NUCLEOTIDE SEQUENCE [LARGE SCALE GENOMIC DNA]</scope>
    <source>
        <strain evidence="4 5">3CT49</strain>
    </source>
</reference>
<organism evidence="4 5">
    <name type="scientific">Paenibacillus macerans</name>
    <name type="common">Bacillus macerans</name>
    <dbReference type="NCBI Taxonomy" id="44252"/>
    <lineage>
        <taxon>Bacteria</taxon>
        <taxon>Bacillati</taxon>
        <taxon>Bacillota</taxon>
        <taxon>Bacilli</taxon>
        <taxon>Bacillales</taxon>
        <taxon>Paenibacillaceae</taxon>
        <taxon>Paenibacillus</taxon>
    </lineage>
</organism>
<feature type="domain" description="PepSY" evidence="3">
    <location>
        <begin position="190"/>
        <end position="245"/>
    </location>
</feature>
<dbReference type="Pfam" id="PF03413">
    <property type="entry name" value="PepSY"/>
    <property type="match status" value="2"/>
</dbReference>
<evidence type="ECO:0000259" key="3">
    <source>
        <dbReference type="Pfam" id="PF03413"/>
    </source>
</evidence>
<keyword evidence="2" id="KW-0472">Membrane</keyword>
<dbReference type="Proteomes" id="UP000442469">
    <property type="component" value="Unassembled WGS sequence"/>
</dbReference>
<evidence type="ECO:0000313" key="4">
    <source>
        <dbReference type="EMBL" id="MUG22455.1"/>
    </source>
</evidence>
<proteinExistence type="predicted"/>
<feature type="domain" description="PepSY" evidence="3">
    <location>
        <begin position="98"/>
        <end position="154"/>
    </location>
</feature>
<comment type="caution">
    <text evidence="4">The sequence shown here is derived from an EMBL/GenBank/DDBJ whole genome shotgun (WGS) entry which is preliminary data.</text>
</comment>
<dbReference type="Gene3D" id="3.10.450.40">
    <property type="match status" value="2"/>
</dbReference>
<protein>
    <submittedName>
        <fullName evidence="4">Peptidase M4</fullName>
    </submittedName>
</protein>
<sequence>MDAKLHFIFSANSNVSLSGFSFEKGNLIGQAQSESEILEGGIFMMMKRKMWVGAMSAALLLGATTALASAGAAGQSTGNTGTGATAKTAAQSGKSSYITIEQAKAAALKAEAGRVEDVELKRKSGKVFYDIEIEQAYGDVDVHVDAVTGKVLAVKDREHDDDDDDRDDRDNRDNRDYIAGSNKGLPAGAKITSDQASEIAVKQVNGATVTKVELDYDDGRYVYEVELKTELGEADVDIDAVTGKVYSVDEDFKDWD</sequence>
<name>A0A6N8ES36_PAEMA</name>
<dbReference type="AlphaFoldDB" id="A0A6N8ES36"/>
<evidence type="ECO:0000313" key="5">
    <source>
        <dbReference type="Proteomes" id="UP000442469"/>
    </source>
</evidence>
<dbReference type="OrthoDB" id="5361545at2"/>
<dbReference type="EMBL" id="WNZZ01000004">
    <property type="protein sequence ID" value="MUG22455.1"/>
    <property type="molecule type" value="Genomic_DNA"/>
</dbReference>
<keyword evidence="2" id="KW-1133">Transmembrane helix</keyword>
<keyword evidence="2" id="KW-0812">Transmembrane</keyword>
<accession>A0A6N8ES36</accession>
<feature type="transmembrane region" description="Helical" evidence="2">
    <location>
        <begin position="51"/>
        <end position="72"/>
    </location>
</feature>
<feature type="region of interest" description="Disordered" evidence="1">
    <location>
        <begin position="157"/>
        <end position="187"/>
    </location>
</feature>
<evidence type="ECO:0000256" key="1">
    <source>
        <dbReference type="SAM" id="MobiDB-lite"/>
    </source>
</evidence>
<evidence type="ECO:0000256" key="2">
    <source>
        <dbReference type="SAM" id="Phobius"/>
    </source>
</evidence>
<dbReference type="InterPro" id="IPR025711">
    <property type="entry name" value="PepSY"/>
</dbReference>